<evidence type="ECO:0000256" key="1">
    <source>
        <dbReference type="SAM" id="MobiDB-lite"/>
    </source>
</evidence>
<dbReference type="AlphaFoldDB" id="A0A0D2P5T2"/>
<feature type="region of interest" description="Disordered" evidence="1">
    <location>
        <begin position="26"/>
        <end position="54"/>
    </location>
</feature>
<evidence type="ECO:0000313" key="2">
    <source>
        <dbReference type="EMBL" id="KJA24066.1"/>
    </source>
</evidence>
<organism evidence="2 3">
    <name type="scientific">Hypholoma sublateritium (strain FD-334 SS-4)</name>
    <dbReference type="NCBI Taxonomy" id="945553"/>
    <lineage>
        <taxon>Eukaryota</taxon>
        <taxon>Fungi</taxon>
        <taxon>Dikarya</taxon>
        <taxon>Basidiomycota</taxon>
        <taxon>Agaricomycotina</taxon>
        <taxon>Agaricomycetes</taxon>
        <taxon>Agaricomycetidae</taxon>
        <taxon>Agaricales</taxon>
        <taxon>Agaricineae</taxon>
        <taxon>Strophariaceae</taxon>
        <taxon>Hypholoma</taxon>
    </lineage>
</organism>
<proteinExistence type="predicted"/>
<feature type="compositionally biased region" description="Basic residues" evidence="1">
    <location>
        <begin position="132"/>
        <end position="143"/>
    </location>
</feature>
<keyword evidence="3" id="KW-1185">Reference proteome</keyword>
<gene>
    <name evidence="2" type="ORF">HYPSUDRAFT_550345</name>
</gene>
<feature type="compositionally biased region" description="Low complexity" evidence="1">
    <location>
        <begin position="178"/>
        <end position="189"/>
    </location>
</feature>
<reference evidence="3" key="1">
    <citation type="submission" date="2014-04" db="EMBL/GenBank/DDBJ databases">
        <title>Evolutionary Origins and Diversification of the Mycorrhizal Mutualists.</title>
        <authorList>
            <consortium name="DOE Joint Genome Institute"/>
            <consortium name="Mycorrhizal Genomics Consortium"/>
            <person name="Kohler A."/>
            <person name="Kuo A."/>
            <person name="Nagy L.G."/>
            <person name="Floudas D."/>
            <person name="Copeland A."/>
            <person name="Barry K.W."/>
            <person name="Cichocki N."/>
            <person name="Veneault-Fourrey C."/>
            <person name="LaButti K."/>
            <person name="Lindquist E.A."/>
            <person name="Lipzen A."/>
            <person name="Lundell T."/>
            <person name="Morin E."/>
            <person name="Murat C."/>
            <person name="Riley R."/>
            <person name="Ohm R."/>
            <person name="Sun H."/>
            <person name="Tunlid A."/>
            <person name="Henrissat B."/>
            <person name="Grigoriev I.V."/>
            <person name="Hibbett D.S."/>
            <person name="Martin F."/>
        </authorList>
    </citation>
    <scope>NUCLEOTIDE SEQUENCE [LARGE SCALE GENOMIC DNA]</scope>
    <source>
        <strain evidence="3">FD-334 SS-4</strain>
    </source>
</reference>
<accession>A0A0D2P5T2</accession>
<protein>
    <submittedName>
        <fullName evidence="2">Uncharacterized protein</fullName>
    </submittedName>
</protein>
<feature type="region of interest" description="Disordered" evidence="1">
    <location>
        <begin position="170"/>
        <end position="207"/>
    </location>
</feature>
<dbReference type="Proteomes" id="UP000054270">
    <property type="component" value="Unassembled WGS sequence"/>
</dbReference>
<feature type="compositionally biased region" description="Pro residues" evidence="1">
    <location>
        <begin position="119"/>
        <end position="129"/>
    </location>
</feature>
<dbReference type="EMBL" id="KN817539">
    <property type="protein sequence ID" value="KJA24066.1"/>
    <property type="molecule type" value="Genomic_DNA"/>
</dbReference>
<feature type="region of interest" description="Disordered" evidence="1">
    <location>
        <begin position="92"/>
        <end position="143"/>
    </location>
</feature>
<name>A0A0D2P5T2_HYPSF</name>
<feature type="compositionally biased region" description="Basic and acidic residues" evidence="1">
    <location>
        <begin position="190"/>
        <end position="207"/>
    </location>
</feature>
<evidence type="ECO:0000313" key="3">
    <source>
        <dbReference type="Proteomes" id="UP000054270"/>
    </source>
</evidence>
<sequence>MRYFIDYLSPVQTTCEPAEVLAVQAPRSAKSPARRRHLGGQQRPTGRLRRGVSSAPCCQAGGRARLSSRHAWRSTCTAARYTRLTGLPGRWRLEAGQRRDGDYNPPRRVHTTLRDRMPPPDTTPLPDDPSPGKRRRRSSRPSHHWVHYHRTYVLQDTDAESHLAAPQSYQRLAEQSMVRPPARRGAGVPRDSEDAARGERGVRRDSA</sequence>
<feature type="compositionally biased region" description="Basic and acidic residues" evidence="1">
    <location>
        <begin position="92"/>
        <end position="102"/>
    </location>
</feature>